<evidence type="ECO:0000259" key="7">
    <source>
        <dbReference type="Pfam" id="PF00155"/>
    </source>
</evidence>
<dbReference type="KEGG" id="pswu:SY83_22215"/>
<organism evidence="8 9">
    <name type="scientific">Paenibacillus swuensis</name>
    <dbReference type="NCBI Taxonomy" id="1178515"/>
    <lineage>
        <taxon>Bacteria</taxon>
        <taxon>Bacillati</taxon>
        <taxon>Bacillota</taxon>
        <taxon>Bacilli</taxon>
        <taxon>Bacillales</taxon>
        <taxon>Paenibacillaceae</taxon>
        <taxon>Paenibacillus</taxon>
    </lineage>
</organism>
<comment type="cofactor">
    <cofactor evidence="1">
        <name>pyridoxal 5'-phosphate</name>
        <dbReference type="ChEBI" id="CHEBI:597326"/>
    </cofactor>
</comment>
<accession>A0A172TNC9</accession>
<protein>
    <submittedName>
        <fullName evidence="8">Aminotransferase</fullName>
    </submittedName>
</protein>
<dbReference type="GO" id="GO:0030170">
    <property type="term" value="F:pyridoxal phosphate binding"/>
    <property type="evidence" value="ECO:0007669"/>
    <property type="project" value="InterPro"/>
</dbReference>
<comment type="subunit">
    <text evidence="3">Homodimer.</text>
</comment>
<dbReference type="GO" id="GO:0008483">
    <property type="term" value="F:transaminase activity"/>
    <property type="evidence" value="ECO:0007669"/>
    <property type="project" value="UniProtKB-KW"/>
</dbReference>
<evidence type="ECO:0000313" key="9">
    <source>
        <dbReference type="Proteomes" id="UP000076927"/>
    </source>
</evidence>
<evidence type="ECO:0000256" key="3">
    <source>
        <dbReference type="ARBA" id="ARBA00011738"/>
    </source>
</evidence>
<feature type="domain" description="Aminotransferase class I/classII large" evidence="7">
    <location>
        <begin position="41"/>
        <end position="382"/>
    </location>
</feature>
<dbReference type="InterPro" id="IPR015422">
    <property type="entry name" value="PyrdxlP-dep_Trfase_small"/>
</dbReference>
<evidence type="ECO:0000256" key="2">
    <source>
        <dbReference type="ARBA" id="ARBA00007441"/>
    </source>
</evidence>
<dbReference type="SUPFAM" id="SSF53383">
    <property type="entry name" value="PLP-dependent transferases"/>
    <property type="match status" value="1"/>
</dbReference>
<dbReference type="PATRIC" id="fig|1178515.4.peg.4503"/>
<dbReference type="CDD" id="cd00609">
    <property type="entry name" value="AAT_like"/>
    <property type="match status" value="1"/>
</dbReference>
<proteinExistence type="inferred from homology"/>
<dbReference type="InterPro" id="IPR004839">
    <property type="entry name" value="Aminotransferase_I/II_large"/>
</dbReference>
<dbReference type="InterPro" id="IPR050859">
    <property type="entry name" value="Class-I_PLP-dep_aminotransf"/>
</dbReference>
<dbReference type="AlphaFoldDB" id="A0A172TNC9"/>
<evidence type="ECO:0000256" key="5">
    <source>
        <dbReference type="ARBA" id="ARBA00022679"/>
    </source>
</evidence>
<dbReference type="EMBL" id="CP011388">
    <property type="protein sequence ID" value="ANE48548.1"/>
    <property type="molecule type" value="Genomic_DNA"/>
</dbReference>
<comment type="similarity">
    <text evidence="2">Belongs to the class-I pyridoxal-phosphate-dependent aminotransferase family.</text>
</comment>
<keyword evidence="4 8" id="KW-0032">Aminotransferase</keyword>
<evidence type="ECO:0000256" key="6">
    <source>
        <dbReference type="ARBA" id="ARBA00022898"/>
    </source>
</evidence>
<dbReference type="Gene3D" id="3.40.640.10">
    <property type="entry name" value="Type I PLP-dependent aspartate aminotransferase-like (Major domain)"/>
    <property type="match status" value="1"/>
</dbReference>
<reference evidence="8 9" key="1">
    <citation type="submission" date="2015-01" db="EMBL/GenBank/DDBJ databases">
        <title>Paenibacillus swuensis/DY6/whole genome sequencing.</title>
        <authorList>
            <person name="Kim M.K."/>
            <person name="Srinivasan S."/>
            <person name="Lee J.-J."/>
        </authorList>
    </citation>
    <scope>NUCLEOTIDE SEQUENCE [LARGE SCALE GENOMIC DNA]</scope>
    <source>
        <strain evidence="8 9">DY6</strain>
    </source>
</reference>
<keyword evidence="6" id="KW-0663">Pyridoxal phosphate</keyword>
<dbReference type="PANTHER" id="PTHR42790:SF19">
    <property type="entry name" value="KYNURENINE_ALPHA-AMINOADIPATE AMINOTRANSFERASE, MITOCHONDRIAL"/>
    <property type="match status" value="1"/>
</dbReference>
<dbReference type="InterPro" id="IPR015421">
    <property type="entry name" value="PyrdxlP-dep_Trfase_major"/>
</dbReference>
<dbReference type="Proteomes" id="UP000076927">
    <property type="component" value="Chromosome"/>
</dbReference>
<dbReference type="GO" id="GO:1901605">
    <property type="term" value="P:alpha-amino acid metabolic process"/>
    <property type="evidence" value="ECO:0007669"/>
    <property type="project" value="TreeGrafter"/>
</dbReference>
<dbReference type="PANTHER" id="PTHR42790">
    <property type="entry name" value="AMINOTRANSFERASE"/>
    <property type="match status" value="1"/>
</dbReference>
<dbReference type="Gene3D" id="3.90.1150.10">
    <property type="entry name" value="Aspartate Aminotransferase, domain 1"/>
    <property type="match status" value="1"/>
</dbReference>
<dbReference type="InterPro" id="IPR015424">
    <property type="entry name" value="PyrdxlP-dep_Trfase"/>
</dbReference>
<gene>
    <name evidence="8" type="ORF">SY83_22215</name>
</gene>
<dbReference type="OrthoDB" id="9802601at2"/>
<sequence length="401" mass="44302">MDYVFSKGMGGVKSSAVREILKLTQGNTIISFAGGLPAEELFPLDAVRAAYDRVFLKGKGVLQYNLTEGFAPLREKIAERMALKNMRVTKDEIILTTGSQQSIDLMSRIYLDPGDVVLVENPTYLAALQVFHSRGVQIVAVESDANGMLLDDLASKLAQHKPKMVYVVPTFSNPTGRVWSLERRLGLLQACKANHVLILEDDPYGEVQFDRSETYPTIFSLDEHPHGSAVVYTSTFSKTVAPALRTGWVLGDPAVIAMLARAKQSADLHSSATDQQALYELLSCEEFSLDAHIALISSNYEERMRFMVELLRDPAFEGLTFREPKGGMFIWVELPEGMDAEVLMKLAVAQGVAFVPGSSFYAGEPRRNTLRMNYTHTDRETTVVGMERLKAALAQLAIGQA</sequence>
<evidence type="ECO:0000313" key="8">
    <source>
        <dbReference type="EMBL" id="ANE48548.1"/>
    </source>
</evidence>
<dbReference type="RefSeq" id="WP_068610541.1">
    <property type="nucleotide sequence ID" value="NZ_CP011388.1"/>
</dbReference>
<keyword evidence="9" id="KW-1185">Reference proteome</keyword>
<dbReference type="Pfam" id="PF00155">
    <property type="entry name" value="Aminotran_1_2"/>
    <property type="match status" value="1"/>
</dbReference>
<dbReference type="FunFam" id="3.40.640.10:FF:000053">
    <property type="entry name" value="Aminotransferase, class I"/>
    <property type="match status" value="1"/>
</dbReference>
<evidence type="ECO:0000256" key="1">
    <source>
        <dbReference type="ARBA" id="ARBA00001933"/>
    </source>
</evidence>
<keyword evidence="5 8" id="KW-0808">Transferase</keyword>
<name>A0A172TNC9_9BACL</name>
<evidence type="ECO:0000256" key="4">
    <source>
        <dbReference type="ARBA" id="ARBA00022576"/>
    </source>
</evidence>